<dbReference type="Pfam" id="PF04847">
    <property type="entry name" value="Calcipressin"/>
    <property type="match status" value="1"/>
</dbReference>
<sequence>MTLELDATIDDHVTNTIIVTSSLPEDDITGKRQIQTMNDWLGYTVLQEYNITNENPLQLIILKNFKRVLLITSNHDISRYIMAESRKKEPLIESFRFNYSLTDTTNAGEKQYLKLPKGERLFLISPPTSPPPGFDYSRCEEEPNKHSFSMGHLHEHPYLYEIISSTDGDSTGNDLPREVTLLDNNMGKIVVNTCENLDIEGDGDETNQIPTSMPPRSIFDDDEDLLSDVYE</sequence>
<dbReference type="PANTHER" id="PTHR10300">
    <property type="entry name" value="CALCIPRESSIN"/>
    <property type="match status" value="1"/>
</dbReference>
<dbReference type="GO" id="GO:0019722">
    <property type="term" value="P:calcium-mediated signaling"/>
    <property type="evidence" value="ECO:0007669"/>
    <property type="project" value="InterPro"/>
</dbReference>
<gene>
    <name evidence="3" type="ORF">C6P45_000870</name>
</gene>
<dbReference type="EMBL" id="PUHR01000133">
    <property type="protein sequence ID" value="KAG0663265.1"/>
    <property type="molecule type" value="Genomic_DNA"/>
</dbReference>
<evidence type="ECO:0000313" key="4">
    <source>
        <dbReference type="Proteomes" id="UP000750334"/>
    </source>
</evidence>
<comment type="caution">
    <text evidence="3">The sequence shown here is derived from an EMBL/GenBank/DDBJ whole genome shotgun (WGS) entry which is preliminary data.</text>
</comment>
<comment type="similarity">
    <text evidence="1">Belongs to the RCAN family.</text>
</comment>
<dbReference type="GO" id="GO:0005737">
    <property type="term" value="C:cytoplasm"/>
    <property type="evidence" value="ECO:0007669"/>
    <property type="project" value="TreeGrafter"/>
</dbReference>
<feature type="region of interest" description="Disordered" evidence="2">
    <location>
        <begin position="199"/>
        <end position="223"/>
    </location>
</feature>
<organism evidence="3 4">
    <name type="scientific">Maudiozyma exigua</name>
    <name type="common">Yeast</name>
    <name type="synonym">Kazachstania exigua</name>
    <dbReference type="NCBI Taxonomy" id="34358"/>
    <lineage>
        <taxon>Eukaryota</taxon>
        <taxon>Fungi</taxon>
        <taxon>Dikarya</taxon>
        <taxon>Ascomycota</taxon>
        <taxon>Saccharomycotina</taxon>
        <taxon>Saccharomycetes</taxon>
        <taxon>Saccharomycetales</taxon>
        <taxon>Saccharomycetaceae</taxon>
        <taxon>Maudiozyma</taxon>
    </lineage>
</organism>
<dbReference type="OrthoDB" id="17212at2759"/>
<dbReference type="Proteomes" id="UP000750334">
    <property type="component" value="Unassembled WGS sequence"/>
</dbReference>
<dbReference type="InterPro" id="IPR006931">
    <property type="entry name" value="Calcipressin"/>
</dbReference>
<dbReference type="GO" id="GO:0008597">
    <property type="term" value="F:calcium-dependent protein serine/threonine phosphatase regulator activity"/>
    <property type="evidence" value="ECO:0007669"/>
    <property type="project" value="TreeGrafter"/>
</dbReference>
<evidence type="ECO:0000256" key="1">
    <source>
        <dbReference type="ARBA" id="ARBA00008209"/>
    </source>
</evidence>
<keyword evidence="4" id="KW-1185">Reference proteome</keyword>
<dbReference type="AlphaFoldDB" id="A0A9P6W313"/>
<reference evidence="3 4" key="1">
    <citation type="submission" date="2020-11" db="EMBL/GenBank/DDBJ databases">
        <title>Kefir isolates.</title>
        <authorList>
            <person name="Marcisauskas S."/>
            <person name="Kim Y."/>
            <person name="Blasche S."/>
        </authorList>
    </citation>
    <scope>NUCLEOTIDE SEQUENCE [LARGE SCALE GENOMIC DNA]</scope>
    <source>
        <strain evidence="3 4">OG2</strain>
    </source>
</reference>
<proteinExistence type="inferred from homology"/>
<name>A0A9P6W313_MAUEX</name>
<accession>A0A9P6W313</accession>
<protein>
    <recommendedName>
        <fullName evidence="5">Calcipressin</fullName>
    </recommendedName>
</protein>
<evidence type="ECO:0000313" key="3">
    <source>
        <dbReference type="EMBL" id="KAG0663265.1"/>
    </source>
</evidence>
<evidence type="ECO:0008006" key="5">
    <source>
        <dbReference type="Google" id="ProtNLM"/>
    </source>
</evidence>
<evidence type="ECO:0000256" key="2">
    <source>
        <dbReference type="SAM" id="MobiDB-lite"/>
    </source>
</evidence>
<dbReference type="PANTHER" id="PTHR10300:SF14">
    <property type="entry name" value="PROTEIN SARAH"/>
    <property type="match status" value="1"/>
</dbReference>
<dbReference type="GO" id="GO:0005634">
    <property type="term" value="C:nucleus"/>
    <property type="evidence" value="ECO:0007669"/>
    <property type="project" value="TreeGrafter"/>
</dbReference>